<dbReference type="EMBL" id="DTGR01000161">
    <property type="protein sequence ID" value="HHS30068.1"/>
    <property type="molecule type" value="Genomic_DNA"/>
</dbReference>
<evidence type="ECO:0000313" key="2">
    <source>
        <dbReference type="EMBL" id="HHS30068.1"/>
    </source>
</evidence>
<dbReference type="Gene3D" id="3.40.50.150">
    <property type="entry name" value="Vaccinia Virus protein VP39"/>
    <property type="match status" value="1"/>
</dbReference>
<feature type="domain" description="Methyltransferase type 11" evidence="1">
    <location>
        <begin position="276"/>
        <end position="317"/>
    </location>
</feature>
<dbReference type="GO" id="GO:0003755">
    <property type="term" value="F:peptidyl-prolyl cis-trans isomerase activity"/>
    <property type="evidence" value="ECO:0007669"/>
    <property type="project" value="InterPro"/>
</dbReference>
<dbReference type="Gene3D" id="3.10.50.40">
    <property type="match status" value="1"/>
</dbReference>
<organism evidence="2">
    <name type="scientific">Desulfobacca acetoxidans</name>
    <dbReference type="NCBI Taxonomy" id="60893"/>
    <lineage>
        <taxon>Bacteria</taxon>
        <taxon>Pseudomonadati</taxon>
        <taxon>Thermodesulfobacteriota</taxon>
        <taxon>Desulfobaccia</taxon>
        <taxon>Desulfobaccales</taxon>
        <taxon>Desulfobaccaceae</taxon>
        <taxon>Desulfobacca</taxon>
    </lineage>
</organism>
<dbReference type="PANTHER" id="PTHR43036">
    <property type="entry name" value="OSJNBB0011N17.9 PROTEIN"/>
    <property type="match status" value="1"/>
</dbReference>
<dbReference type="Pfam" id="PF08241">
    <property type="entry name" value="Methyltransf_11"/>
    <property type="match status" value="1"/>
</dbReference>
<dbReference type="SUPFAM" id="SSF53335">
    <property type="entry name" value="S-adenosyl-L-methionine-dependent methyltransferases"/>
    <property type="match status" value="1"/>
</dbReference>
<dbReference type="CDD" id="cd02440">
    <property type="entry name" value="AdoMet_MTases"/>
    <property type="match status" value="1"/>
</dbReference>
<dbReference type="InterPro" id="IPR029063">
    <property type="entry name" value="SAM-dependent_MTases_sf"/>
</dbReference>
<name>A0A7V6DQ92_9BACT</name>
<dbReference type="AlphaFoldDB" id="A0A7V6DQ92"/>
<dbReference type="GO" id="GO:0032259">
    <property type="term" value="P:methylation"/>
    <property type="evidence" value="ECO:0007669"/>
    <property type="project" value="UniProtKB-KW"/>
</dbReference>
<keyword evidence="2" id="KW-0489">Methyltransferase</keyword>
<proteinExistence type="predicted"/>
<dbReference type="PANTHER" id="PTHR43036:SF2">
    <property type="entry name" value="OS04G0481300 PROTEIN"/>
    <property type="match status" value="1"/>
</dbReference>
<gene>
    <name evidence="2" type="ORF">ENV52_10260</name>
</gene>
<sequence>MNKLRLLVDSVWRLTWESREAAHCEELFVPFNPWRESDLCMPSLAGYLENAEPGSSFKLNLSPGKYLPQYQTDKKYEFALESFASGTRPPHVGRFYPKYLLMGYFGNPTPFRCIDRQGGKFTADFNHPLAGRFLTLEVMVREIKQKRDEKGGECLDWLDILTSGPGIEARYQGLPTDFFEDDPFHREDEGDDRAFFAQPRLVSHVDTQAQAIMAALYSRLLKPGLAVLDLMSSWQSHLPHGLELGSLVGLGMNAAELQHNPQLTSHLIHDLNTDPDLPFADGQFDAVICNLSVEYLVRPFEVFAEAARVLRPGGLFIHTFSHRWFPPKVVKIWTELHEFERIGLVLEYFLRSGAFGNLKTFSSRGWPRPRADRYYPRMRFADPVYAVWGEKLA</sequence>
<dbReference type="InterPro" id="IPR046357">
    <property type="entry name" value="PPIase_dom_sf"/>
</dbReference>
<keyword evidence="2" id="KW-0808">Transferase</keyword>
<protein>
    <submittedName>
        <fullName evidence="2">Methyltransferase domain-containing protein</fullName>
    </submittedName>
</protein>
<dbReference type="SUPFAM" id="SSF54534">
    <property type="entry name" value="FKBP-like"/>
    <property type="match status" value="1"/>
</dbReference>
<comment type="caution">
    <text evidence="2">The sequence shown here is derived from an EMBL/GenBank/DDBJ whole genome shotgun (WGS) entry which is preliminary data.</text>
</comment>
<evidence type="ECO:0000259" key="1">
    <source>
        <dbReference type="Pfam" id="PF08241"/>
    </source>
</evidence>
<reference evidence="2" key="1">
    <citation type="journal article" date="2020" name="mSystems">
        <title>Genome- and Community-Level Interaction Insights into Carbon Utilization and Element Cycling Functions of Hydrothermarchaeota in Hydrothermal Sediment.</title>
        <authorList>
            <person name="Zhou Z."/>
            <person name="Liu Y."/>
            <person name="Xu W."/>
            <person name="Pan J."/>
            <person name="Luo Z.H."/>
            <person name="Li M."/>
        </authorList>
    </citation>
    <scope>NUCLEOTIDE SEQUENCE [LARGE SCALE GENOMIC DNA]</scope>
    <source>
        <strain evidence="2">SpSt-767</strain>
    </source>
</reference>
<dbReference type="GO" id="GO:0008757">
    <property type="term" value="F:S-adenosylmethionine-dependent methyltransferase activity"/>
    <property type="evidence" value="ECO:0007669"/>
    <property type="project" value="InterPro"/>
</dbReference>
<accession>A0A7V6DQ92</accession>
<dbReference type="InterPro" id="IPR013216">
    <property type="entry name" value="Methyltransf_11"/>
</dbReference>